<dbReference type="EMBL" id="LT629749">
    <property type="protein sequence ID" value="SDS58553.1"/>
    <property type="molecule type" value="Genomic_DNA"/>
</dbReference>
<dbReference type="GO" id="GO:0003677">
    <property type="term" value="F:DNA binding"/>
    <property type="evidence" value="ECO:0007669"/>
    <property type="project" value="UniProtKB-KW"/>
</dbReference>
<evidence type="ECO:0000313" key="8">
    <source>
        <dbReference type="EMBL" id="SDS58553.1"/>
    </source>
</evidence>
<dbReference type="InterPro" id="IPR013249">
    <property type="entry name" value="RNA_pol_sigma70_r4_t2"/>
</dbReference>
<protein>
    <submittedName>
        <fullName evidence="8">RNA polymerase sigma-70 factor, ECF subfamily</fullName>
    </submittedName>
</protein>
<keyword evidence="4" id="KW-0238">DNA-binding</keyword>
<dbReference type="Gene3D" id="1.10.10.10">
    <property type="entry name" value="Winged helix-like DNA-binding domain superfamily/Winged helix DNA-binding domain"/>
    <property type="match status" value="1"/>
</dbReference>
<dbReference type="InterPro" id="IPR013325">
    <property type="entry name" value="RNA_pol_sigma_r2"/>
</dbReference>
<evidence type="ECO:0000256" key="3">
    <source>
        <dbReference type="ARBA" id="ARBA00023082"/>
    </source>
</evidence>
<sequence>MDERAFEELYAMSYRRLVGQVYAMCGDLAEAQDCVQEAFISAWRHRRSLDLDRAPETWVRVTASRLAISRWRRARKALRPPDRALAHGPVHEPGVTHLALVEALQKLPVEQRRAIVLHHLCDMPVAEIAAEIGAPVGTVKARLSRGRAALAVLLSDRLPEEVSRG</sequence>
<dbReference type="GO" id="GO:0006352">
    <property type="term" value="P:DNA-templated transcription initiation"/>
    <property type="evidence" value="ECO:0007669"/>
    <property type="project" value="InterPro"/>
</dbReference>
<dbReference type="STRING" id="546871.SAMN04488543_2006"/>
<name>A0A1H1TEA4_9ACTN</name>
<keyword evidence="9" id="KW-1185">Reference proteome</keyword>
<feature type="domain" description="RNA polymerase sigma factor 70 region 4 type 2" evidence="7">
    <location>
        <begin position="98"/>
        <end position="150"/>
    </location>
</feature>
<gene>
    <name evidence="8" type="ORF">SAMN04488543_2006</name>
</gene>
<proteinExistence type="inferred from homology"/>
<evidence type="ECO:0000313" key="9">
    <source>
        <dbReference type="Proteomes" id="UP000199092"/>
    </source>
</evidence>
<evidence type="ECO:0000256" key="1">
    <source>
        <dbReference type="ARBA" id="ARBA00010641"/>
    </source>
</evidence>
<feature type="domain" description="RNA polymerase sigma-70 region 2" evidence="6">
    <location>
        <begin position="9"/>
        <end position="76"/>
    </location>
</feature>
<dbReference type="NCBIfam" id="TIGR02937">
    <property type="entry name" value="sigma70-ECF"/>
    <property type="match status" value="1"/>
</dbReference>
<keyword evidence="5" id="KW-0804">Transcription</keyword>
<dbReference type="AlphaFoldDB" id="A0A1H1TEA4"/>
<reference evidence="8 9" key="1">
    <citation type="submission" date="2016-10" db="EMBL/GenBank/DDBJ databases">
        <authorList>
            <person name="de Groot N.N."/>
        </authorList>
    </citation>
    <scope>NUCLEOTIDE SEQUENCE [LARGE SCALE GENOMIC DNA]</scope>
    <source>
        <strain evidence="8 9">DSM 21741</strain>
    </source>
</reference>
<dbReference type="PANTHER" id="PTHR43133:SF50">
    <property type="entry name" value="ECF RNA POLYMERASE SIGMA FACTOR SIGM"/>
    <property type="match status" value="1"/>
</dbReference>
<dbReference type="OrthoDB" id="3777963at2"/>
<dbReference type="InterPro" id="IPR039425">
    <property type="entry name" value="RNA_pol_sigma-70-like"/>
</dbReference>
<dbReference type="Gene3D" id="1.10.1740.10">
    <property type="match status" value="1"/>
</dbReference>
<dbReference type="SUPFAM" id="SSF88946">
    <property type="entry name" value="Sigma2 domain of RNA polymerase sigma factors"/>
    <property type="match status" value="1"/>
</dbReference>
<keyword evidence="2" id="KW-0805">Transcription regulation</keyword>
<evidence type="ECO:0000256" key="2">
    <source>
        <dbReference type="ARBA" id="ARBA00023015"/>
    </source>
</evidence>
<keyword evidence="3" id="KW-0731">Sigma factor</keyword>
<accession>A0A1H1TEA4</accession>
<evidence type="ECO:0000256" key="4">
    <source>
        <dbReference type="ARBA" id="ARBA00023125"/>
    </source>
</evidence>
<evidence type="ECO:0000259" key="6">
    <source>
        <dbReference type="Pfam" id="PF04542"/>
    </source>
</evidence>
<dbReference type="InterPro" id="IPR007627">
    <property type="entry name" value="RNA_pol_sigma70_r2"/>
</dbReference>
<organism evidence="8 9">
    <name type="scientific">Friedmanniella luteola</name>
    <dbReference type="NCBI Taxonomy" id="546871"/>
    <lineage>
        <taxon>Bacteria</taxon>
        <taxon>Bacillati</taxon>
        <taxon>Actinomycetota</taxon>
        <taxon>Actinomycetes</taxon>
        <taxon>Propionibacteriales</taxon>
        <taxon>Nocardioidaceae</taxon>
        <taxon>Friedmanniella</taxon>
    </lineage>
</organism>
<dbReference type="InterPro" id="IPR036388">
    <property type="entry name" value="WH-like_DNA-bd_sf"/>
</dbReference>
<dbReference type="Pfam" id="PF04542">
    <property type="entry name" value="Sigma70_r2"/>
    <property type="match status" value="1"/>
</dbReference>
<dbReference type="PANTHER" id="PTHR43133">
    <property type="entry name" value="RNA POLYMERASE ECF-TYPE SIGMA FACTO"/>
    <property type="match status" value="1"/>
</dbReference>
<evidence type="ECO:0000259" key="7">
    <source>
        <dbReference type="Pfam" id="PF08281"/>
    </source>
</evidence>
<dbReference type="InterPro" id="IPR013324">
    <property type="entry name" value="RNA_pol_sigma_r3/r4-like"/>
</dbReference>
<comment type="similarity">
    <text evidence="1">Belongs to the sigma-70 factor family. ECF subfamily.</text>
</comment>
<dbReference type="CDD" id="cd06171">
    <property type="entry name" value="Sigma70_r4"/>
    <property type="match status" value="1"/>
</dbReference>
<evidence type="ECO:0000256" key="5">
    <source>
        <dbReference type="ARBA" id="ARBA00023163"/>
    </source>
</evidence>
<dbReference type="Pfam" id="PF08281">
    <property type="entry name" value="Sigma70_r4_2"/>
    <property type="match status" value="1"/>
</dbReference>
<dbReference type="GO" id="GO:0016987">
    <property type="term" value="F:sigma factor activity"/>
    <property type="evidence" value="ECO:0007669"/>
    <property type="project" value="UniProtKB-KW"/>
</dbReference>
<dbReference type="InterPro" id="IPR014284">
    <property type="entry name" value="RNA_pol_sigma-70_dom"/>
</dbReference>
<dbReference type="Proteomes" id="UP000199092">
    <property type="component" value="Chromosome I"/>
</dbReference>
<dbReference type="SUPFAM" id="SSF88659">
    <property type="entry name" value="Sigma3 and sigma4 domains of RNA polymerase sigma factors"/>
    <property type="match status" value="1"/>
</dbReference>